<evidence type="ECO:0000313" key="11">
    <source>
        <dbReference type="Proteomes" id="UP000501690"/>
    </source>
</evidence>
<evidence type="ECO:0000256" key="5">
    <source>
        <dbReference type="ARBA" id="ARBA00022927"/>
    </source>
</evidence>
<sequence length="411" mass="42131">MFGGTSTGVFGAAQQSSPFSSNTASGASSSPASGSSVPAFESSSTPTFGSSSSSVGGSSVFGQMPAFGGFGSTPTQTSPFGATQQSQPAFGSSIFGSSTTFEGSSRLAFGATSIPAFGTPAFGASRPLEILVSTFGNTGIRQPGFGGQQRGGSRVASYTATTEAYSRTSVHTAKLESISAMPVYELKSHEELRLEDYVGDKGGSTVASYAATIEADSGTSGRIPKLESISAMPVYELKSHEELRWEDDQLGDKGGPLPSGQFTGLAGFSSSTTQTNAFSPSPVFGQSLANPFSSTTPNSNPFAPKSSPFSSGFGTFAANAFSSSAFGSSTSAATPTIFGSSPSPFGANSSLTPSFGAKCSIGSTVFQYRKFRSLFLMLARKHKVSAMLVLGLKAKICFNVILVMRSVYSVD</sequence>
<evidence type="ECO:0000256" key="6">
    <source>
        <dbReference type="ARBA" id="ARBA00023010"/>
    </source>
</evidence>
<feature type="compositionally biased region" description="Low complexity" evidence="9">
    <location>
        <begin position="16"/>
        <end position="62"/>
    </location>
</feature>
<accession>A0A4D6NBI0</accession>
<evidence type="ECO:0000256" key="3">
    <source>
        <dbReference type="ARBA" id="ARBA00022448"/>
    </source>
</evidence>
<dbReference type="Proteomes" id="UP000501690">
    <property type="component" value="Linkage Group LG10"/>
</dbReference>
<dbReference type="GO" id="GO:0034398">
    <property type="term" value="P:telomere tethering at nuclear periphery"/>
    <property type="evidence" value="ECO:0007669"/>
    <property type="project" value="TreeGrafter"/>
</dbReference>
<dbReference type="GO" id="GO:0006606">
    <property type="term" value="P:protein import into nucleus"/>
    <property type="evidence" value="ECO:0007669"/>
    <property type="project" value="TreeGrafter"/>
</dbReference>
<dbReference type="GO" id="GO:0051028">
    <property type="term" value="P:mRNA transport"/>
    <property type="evidence" value="ECO:0007669"/>
    <property type="project" value="UniProtKB-KW"/>
</dbReference>
<organism evidence="10 11">
    <name type="scientific">Vigna unguiculata</name>
    <name type="common">Cowpea</name>
    <dbReference type="NCBI Taxonomy" id="3917"/>
    <lineage>
        <taxon>Eukaryota</taxon>
        <taxon>Viridiplantae</taxon>
        <taxon>Streptophyta</taxon>
        <taxon>Embryophyta</taxon>
        <taxon>Tracheophyta</taxon>
        <taxon>Spermatophyta</taxon>
        <taxon>Magnoliopsida</taxon>
        <taxon>eudicotyledons</taxon>
        <taxon>Gunneridae</taxon>
        <taxon>Pentapetalae</taxon>
        <taxon>rosids</taxon>
        <taxon>fabids</taxon>
        <taxon>Fabales</taxon>
        <taxon>Fabaceae</taxon>
        <taxon>Papilionoideae</taxon>
        <taxon>50 kb inversion clade</taxon>
        <taxon>NPAAA clade</taxon>
        <taxon>indigoferoid/millettioid clade</taxon>
        <taxon>Phaseoleae</taxon>
        <taxon>Vigna</taxon>
    </lineage>
</organism>
<keyword evidence="7" id="KW-0906">Nuclear pore complex</keyword>
<dbReference type="GO" id="GO:0000973">
    <property type="term" value="P:post-transcriptional tethering of RNA polymerase II gene DNA at nuclear periphery"/>
    <property type="evidence" value="ECO:0007669"/>
    <property type="project" value="TreeGrafter"/>
</dbReference>
<dbReference type="GO" id="GO:0006405">
    <property type="term" value="P:RNA export from nucleus"/>
    <property type="evidence" value="ECO:0007669"/>
    <property type="project" value="TreeGrafter"/>
</dbReference>
<dbReference type="Gene3D" id="1.10.10.2360">
    <property type="match status" value="2"/>
</dbReference>
<dbReference type="GO" id="GO:0003723">
    <property type="term" value="F:RNA binding"/>
    <property type="evidence" value="ECO:0007669"/>
    <property type="project" value="TreeGrafter"/>
</dbReference>
<gene>
    <name evidence="10" type="ORF">DEO72_LG10g1448</name>
</gene>
<keyword evidence="4" id="KW-0509">mRNA transport</keyword>
<evidence type="ECO:0000313" key="10">
    <source>
        <dbReference type="EMBL" id="QCE10221.1"/>
    </source>
</evidence>
<feature type="region of interest" description="Disordered" evidence="9">
    <location>
        <begin position="1"/>
        <end position="86"/>
    </location>
</feature>
<keyword evidence="5" id="KW-0653">Protein transport</keyword>
<dbReference type="AlphaFoldDB" id="A0A4D6NBI0"/>
<dbReference type="FunFam" id="1.10.10.2360:FF:000001">
    <property type="entry name" value="Nuclear pore complex protein Nup98-Nup96"/>
    <property type="match status" value="2"/>
</dbReference>
<dbReference type="GO" id="GO:0017056">
    <property type="term" value="F:structural constituent of nuclear pore"/>
    <property type="evidence" value="ECO:0007669"/>
    <property type="project" value="TreeGrafter"/>
</dbReference>
<evidence type="ECO:0000256" key="9">
    <source>
        <dbReference type="SAM" id="MobiDB-lite"/>
    </source>
</evidence>
<reference evidence="10 11" key="1">
    <citation type="submission" date="2019-04" db="EMBL/GenBank/DDBJ databases">
        <title>An improved genome assembly and genetic linkage map for asparagus bean, Vigna unguiculata ssp. sesquipedialis.</title>
        <authorList>
            <person name="Xia Q."/>
            <person name="Zhang R."/>
            <person name="Dong Y."/>
        </authorList>
    </citation>
    <scope>NUCLEOTIDE SEQUENCE [LARGE SCALE GENOMIC DNA]</scope>
    <source>
        <tissue evidence="10">Leaf</tissue>
    </source>
</reference>
<keyword evidence="8" id="KW-0539">Nucleus</keyword>
<evidence type="ECO:0000256" key="7">
    <source>
        <dbReference type="ARBA" id="ARBA00023132"/>
    </source>
</evidence>
<dbReference type="EMBL" id="CP039354">
    <property type="protein sequence ID" value="QCE10221.1"/>
    <property type="molecule type" value="Genomic_DNA"/>
</dbReference>
<dbReference type="InterPro" id="IPR037665">
    <property type="entry name" value="Nucleoporin_S59-like"/>
</dbReference>
<dbReference type="PANTHER" id="PTHR23198">
    <property type="entry name" value="NUCLEOPORIN"/>
    <property type="match status" value="1"/>
</dbReference>
<evidence type="ECO:0000256" key="4">
    <source>
        <dbReference type="ARBA" id="ARBA00022816"/>
    </source>
</evidence>
<dbReference type="PANTHER" id="PTHR23198:SF6">
    <property type="entry name" value="NUCLEAR PORE COMPLEX PROTEIN NUP98-NUP96"/>
    <property type="match status" value="1"/>
</dbReference>
<protein>
    <submittedName>
        <fullName evidence="10">Nuclear pore complex protein</fullName>
    </submittedName>
</protein>
<keyword evidence="3" id="KW-0813">Transport</keyword>
<keyword evidence="11" id="KW-1185">Reference proteome</keyword>
<keyword evidence="6" id="KW-0811">Translocation</keyword>
<evidence type="ECO:0000256" key="1">
    <source>
        <dbReference type="ARBA" id="ARBA00004567"/>
    </source>
</evidence>
<dbReference type="GO" id="GO:0008139">
    <property type="term" value="F:nuclear localization sequence binding"/>
    <property type="evidence" value="ECO:0007669"/>
    <property type="project" value="TreeGrafter"/>
</dbReference>
<name>A0A4D6NBI0_VIGUN</name>
<feature type="compositionally biased region" description="Polar residues" evidence="9">
    <location>
        <begin position="72"/>
        <end position="86"/>
    </location>
</feature>
<evidence type="ECO:0000256" key="8">
    <source>
        <dbReference type="ARBA" id="ARBA00023242"/>
    </source>
</evidence>
<comment type="subcellular location">
    <subcellularLocation>
        <location evidence="1">Nucleus</location>
        <location evidence="1">Nuclear pore complex</location>
    </subcellularLocation>
</comment>
<comment type="similarity">
    <text evidence="2">Belongs to the nucleoporin GLFG family.</text>
</comment>
<proteinExistence type="inferred from homology"/>
<evidence type="ECO:0000256" key="2">
    <source>
        <dbReference type="ARBA" id="ARBA00008926"/>
    </source>
</evidence>
<dbReference type="GO" id="GO:0044614">
    <property type="term" value="C:nuclear pore cytoplasmic filaments"/>
    <property type="evidence" value="ECO:0007669"/>
    <property type="project" value="TreeGrafter"/>
</dbReference>